<comment type="caution">
    <text evidence="1">The sequence shown here is derived from an EMBL/GenBank/DDBJ whole genome shotgun (WGS) entry which is preliminary data.</text>
</comment>
<evidence type="ECO:0000313" key="2">
    <source>
        <dbReference type="Proteomes" id="UP000837803"/>
    </source>
</evidence>
<reference evidence="1" key="1">
    <citation type="submission" date="2021-12" db="EMBL/GenBank/DDBJ databases">
        <authorList>
            <person name="Rodrigo-Torres L."/>
            <person name="Arahal R. D."/>
            <person name="Lucena T."/>
        </authorList>
    </citation>
    <scope>NUCLEOTIDE SEQUENCE</scope>
    <source>
        <strain evidence="1">CECT 8419</strain>
    </source>
</reference>
<evidence type="ECO:0000313" key="1">
    <source>
        <dbReference type="EMBL" id="CAH1002345.1"/>
    </source>
</evidence>
<accession>A0ABM9B5Z5</accession>
<keyword evidence="2" id="KW-1185">Reference proteome</keyword>
<sequence length="134" mass="15190">MRILSLCCFCLLLAACDGATRDRRAARGDAYVSAPDHLYFQNIRSRDYQSATLDEGIESYRHDALEGGGDLLLVEHWLEDRAELRLDGQVLTRTEVLELQRGLQTGKEERFAEDEARAAALEVVQDYLRLTGSW</sequence>
<gene>
    <name evidence="1" type="ORF">LEM8419_03252</name>
</gene>
<dbReference type="PROSITE" id="PS51257">
    <property type="entry name" value="PROKAR_LIPOPROTEIN"/>
    <property type="match status" value="1"/>
</dbReference>
<proteinExistence type="predicted"/>
<dbReference type="EMBL" id="CAKLPZ010000005">
    <property type="protein sequence ID" value="CAH1002345.1"/>
    <property type="molecule type" value="Genomic_DNA"/>
</dbReference>
<name>A0ABM9B5Z5_9BACT</name>
<dbReference type="RefSeq" id="WP_238752209.1">
    <property type="nucleotide sequence ID" value="NZ_CAKLPZ010000005.1"/>
</dbReference>
<protein>
    <submittedName>
        <fullName evidence="1">Uncharacterized protein</fullName>
    </submittedName>
</protein>
<organism evidence="1 2">
    <name type="scientific">Neolewinella maritima</name>
    <dbReference type="NCBI Taxonomy" id="1383882"/>
    <lineage>
        <taxon>Bacteria</taxon>
        <taxon>Pseudomonadati</taxon>
        <taxon>Bacteroidota</taxon>
        <taxon>Saprospiria</taxon>
        <taxon>Saprospirales</taxon>
        <taxon>Lewinellaceae</taxon>
        <taxon>Neolewinella</taxon>
    </lineage>
</organism>
<dbReference type="Proteomes" id="UP000837803">
    <property type="component" value="Unassembled WGS sequence"/>
</dbReference>